<reference evidence="4 5" key="1">
    <citation type="submission" date="2024-09" db="EMBL/GenBank/DDBJ databases">
        <authorList>
            <person name="Sun Q."/>
            <person name="Mori K."/>
        </authorList>
    </citation>
    <scope>NUCLEOTIDE SEQUENCE [LARGE SCALE GENOMIC DNA]</scope>
    <source>
        <strain evidence="4 5">JCM 3307</strain>
    </source>
</reference>
<evidence type="ECO:0000313" key="5">
    <source>
        <dbReference type="Proteomes" id="UP001589608"/>
    </source>
</evidence>
<protein>
    <submittedName>
        <fullName evidence="4">Flavin reductase</fullName>
    </submittedName>
</protein>
<proteinExistence type="inferred from homology"/>
<evidence type="ECO:0000313" key="4">
    <source>
        <dbReference type="EMBL" id="MFB9447752.1"/>
    </source>
</evidence>
<dbReference type="InterPro" id="IPR050268">
    <property type="entry name" value="NADH-dep_flavin_reductase"/>
</dbReference>
<comment type="similarity">
    <text evidence="1">Belongs to the non-flavoprotein flavin reductase family.</text>
</comment>
<dbReference type="Gene3D" id="2.30.110.10">
    <property type="entry name" value="Electron Transport, Fmn-binding Protein, Chain A"/>
    <property type="match status" value="1"/>
</dbReference>
<accession>A0ABV5MFX8</accession>
<comment type="caution">
    <text evidence="4">The sequence shown here is derived from an EMBL/GenBank/DDBJ whole genome shotgun (WGS) entry which is preliminary data.</text>
</comment>
<dbReference type="SUPFAM" id="SSF50475">
    <property type="entry name" value="FMN-binding split barrel"/>
    <property type="match status" value="1"/>
</dbReference>
<name>A0ABV5MFX8_9ACTN</name>
<evidence type="ECO:0000259" key="3">
    <source>
        <dbReference type="SMART" id="SM00903"/>
    </source>
</evidence>
<dbReference type="InterPro" id="IPR012349">
    <property type="entry name" value="Split_barrel_FMN-bd"/>
</dbReference>
<evidence type="ECO:0000256" key="2">
    <source>
        <dbReference type="ARBA" id="ARBA00023002"/>
    </source>
</evidence>
<feature type="domain" description="Flavin reductase like" evidence="3">
    <location>
        <begin position="21"/>
        <end position="166"/>
    </location>
</feature>
<gene>
    <name evidence="4" type="ORF">ACFFTR_32070</name>
</gene>
<dbReference type="RefSeq" id="WP_223102698.1">
    <property type="nucleotide sequence ID" value="NZ_CP061913.1"/>
</dbReference>
<dbReference type="EMBL" id="JBHMCA010000054">
    <property type="protein sequence ID" value="MFB9447752.1"/>
    <property type="molecule type" value="Genomic_DNA"/>
</dbReference>
<dbReference type="SMART" id="SM00903">
    <property type="entry name" value="Flavin_Reduct"/>
    <property type="match status" value="1"/>
</dbReference>
<dbReference type="PANTHER" id="PTHR30466:SF11">
    <property type="entry name" value="FLAVIN-DEPENDENT MONOOXYGENASE, REDUCTASE SUBUNIT HSAB"/>
    <property type="match status" value="1"/>
</dbReference>
<dbReference type="Pfam" id="PF01613">
    <property type="entry name" value="Flavin_Reduct"/>
    <property type="match status" value="1"/>
</dbReference>
<evidence type="ECO:0000256" key="1">
    <source>
        <dbReference type="ARBA" id="ARBA00008898"/>
    </source>
</evidence>
<keyword evidence="5" id="KW-1185">Reference proteome</keyword>
<dbReference type="InterPro" id="IPR002563">
    <property type="entry name" value="Flavin_Rdtase-like_dom"/>
</dbReference>
<dbReference type="InterPro" id="IPR029016">
    <property type="entry name" value="GAF-like_dom_sf"/>
</dbReference>
<dbReference type="PANTHER" id="PTHR30466">
    <property type="entry name" value="FLAVIN REDUCTASE"/>
    <property type="match status" value="1"/>
</dbReference>
<keyword evidence="2" id="KW-0560">Oxidoreductase</keyword>
<organism evidence="4 5">
    <name type="scientific">Dactylosporangium vinaceum</name>
    <dbReference type="NCBI Taxonomy" id="53362"/>
    <lineage>
        <taxon>Bacteria</taxon>
        <taxon>Bacillati</taxon>
        <taxon>Actinomycetota</taxon>
        <taxon>Actinomycetes</taxon>
        <taxon>Micromonosporales</taxon>
        <taxon>Micromonosporaceae</taxon>
        <taxon>Dactylosporangium</taxon>
    </lineage>
</organism>
<sequence>MMSTSTAHRSPEDPAWFRHVLGQYPTGVCVITAQPADGPPIGMVVGSFSSVSMHPPLVGFYPSNTSETWPHLQRASHWCVNILAAHQSDVCRRIATAPLAERFEGVPWRPAPSGAPIIEGAVAWIDCVPVAVHDAGDHKIALAEVRHLDAASTELPLLFFRSGYGSFSPLTLTAYDPDMSLTRPLRHFELIRSIAQELPDQGLRCLVTAPVSDSVVVIGQLDPPSGSVAARPTTLVGQRLPFRPHGPSIFEAWAPAGEQAAWVARFSPDSQEAEIRALARIRERGFSIGLGSEGHRRFAAALEQLAAEPGAVPNEELDALVASLDYEPADLTDAVLAEARVISAPVFDSAGSPVLAMTVFGFRAKPDIVRDAIAAVTRCAQRATRTLGLAPRRD</sequence>
<dbReference type="SUPFAM" id="SSF55781">
    <property type="entry name" value="GAF domain-like"/>
    <property type="match status" value="1"/>
</dbReference>
<dbReference type="Gene3D" id="3.30.450.40">
    <property type="match status" value="1"/>
</dbReference>
<dbReference type="Proteomes" id="UP001589608">
    <property type="component" value="Unassembled WGS sequence"/>
</dbReference>